<proteinExistence type="predicted"/>
<dbReference type="InterPro" id="IPR011051">
    <property type="entry name" value="RmlC_Cupin_sf"/>
</dbReference>
<dbReference type="SUPFAM" id="SSF51182">
    <property type="entry name" value="RmlC-like cupins"/>
    <property type="match status" value="1"/>
</dbReference>
<dbReference type="AlphaFoldDB" id="A0A6A6TAX9"/>
<keyword evidence="2" id="KW-1185">Reference proteome</keyword>
<dbReference type="OrthoDB" id="5840532at2759"/>
<evidence type="ECO:0000313" key="1">
    <source>
        <dbReference type="EMBL" id="KAF2656792.1"/>
    </source>
</evidence>
<gene>
    <name evidence="1" type="ORF">K491DRAFT_627681</name>
</gene>
<evidence type="ECO:0008006" key="3">
    <source>
        <dbReference type="Google" id="ProtNLM"/>
    </source>
</evidence>
<dbReference type="PANTHER" id="PTHR36156">
    <property type="entry name" value="SLR2101 PROTEIN"/>
    <property type="match status" value="1"/>
</dbReference>
<organism evidence="1 2">
    <name type="scientific">Lophiostoma macrostomum CBS 122681</name>
    <dbReference type="NCBI Taxonomy" id="1314788"/>
    <lineage>
        <taxon>Eukaryota</taxon>
        <taxon>Fungi</taxon>
        <taxon>Dikarya</taxon>
        <taxon>Ascomycota</taxon>
        <taxon>Pezizomycotina</taxon>
        <taxon>Dothideomycetes</taxon>
        <taxon>Pleosporomycetidae</taxon>
        <taxon>Pleosporales</taxon>
        <taxon>Lophiostomataceae</taxon>
        <taxon>Lophiostoma</taxon>
    </lineage>
</organism>
<dbReference type="CDD" id="cd02231">
    <property type="entry name" value="cupin_BLL6423-like"/>
    <property type="match status" value="1"/>
</dbReference>
<dbReference type="PANTHER" id="PTHR36156:SF3">
    <property type="entry name" value="CUPIN 2 CONSERVED BARREL DOMAIN-CONTAINING PROTEIN"/>
    <property type="match status" value="1"/>
</dbReference>
<sequence length="204" mass="21897">MADQKTIGAFTETVTSLPPNKRYILTHDSSGTSIIHSSPSQLYHGRAGVGGMARSFSTSSVPAVLQDDADVKSYLSEEGPTSHKDTSIVSTSGSGTGSNLLVVDIAPGGQSQMHRTVSIDYSICVIGHVRMELDCGKFIDLYPGDHVIQRGTMHKWYNGSQTEPARFVAVTLPCEPFKIPGTEKMLKEEHVEGSGATQRDGSKL</sequence>
<dbReference type="InterPro" id="IPR014710">
    <property type="entry name" value="RmlC-like_jellyroll"/>
</dbReference>
<dbReference type="EMBL" id="MU004332">
    <property type="protein sequence ID" value="KAF2656792.1"/>
    <property type="molecule type" value="Genomic_DNA"/>
</dbReference>
<dbReference type="Proteomes" id="UP000799324">
    <property type="component" value="Unassembled WGS sequence"/>
</dbReference>
<evidence type="ECO:0000313" key="2">
    <source>
        <dbReference type="Proteomes" id="UP000799324"/>
    </source>
</evidence>
<dbReference type="InterPro" id="IPR047142">
    <property type="entry name" value="OryJ/VirC-like"/>
</dbReference>
<dbReference type="Gene3D" id="2.60.120.10">
    <property type="entry name" value="Jelly Rolls"/>
    <property type="match status" value="1"/>
</dbReference>
<reference evidence="1" key="1">
    <citation type="journal article" date="2020" name="Stud. Mycol.">
        <title>101 Dothideomycetes genomes: a test case for predicting lifestyles and emergence of pathogens.</title>
        <authorList>
            <person name="Haridas S."/>
            <person name="Albert R."/>
            <person name="Binder M."/>
            <person name="Bloem J."/>
            <person name="Labutti K."/>
            <person name="Salamov A."/>
            <person name="Andreopoulos B."/>
            <person name="Baker S."/>
            <person name="Barry K."/>
            <person name="Bills G."/>
            <person name="Bluhm B."/>
            <person name="Cannon C."/>
            <person name="Castanera R."/>
            <person name="Culley D."/>
            <person name="Daum C."/>
            <person name="Ezra D."/>
            <person name="Gonzalez J."/>
            <person name="Henrissat B."/>
            <person name="Kuo A."/>
            <person name="Liang C."/>
            <person name="Lipzen A."/>
            <person name="Lutzoni F."/>
            <person name="Magnuson J."/>
            <person name="Mondo S."/>
            <person name="Nolan M."/>
            <person name="Ohm R."/>
            <person name="Pangilinan J."/>
            <person name="Park H.-J."/>
            <person name="Ramirez L."/>
            <person name="Alfaro M."/>
            <person name="Sun H."/>
            <person name="Tritt A."/>
            <person name="Yoshinaga Y."/>
            <person name="Zwiers L.-H."/>
            <person name="Turgeon B."/>
            <person name="Goodwin S."/>
            <person name="Spatafora J."/>
            <person name="Crous P."/>
            <person name="Grigoriev I."/>
        </authorList>
    </citation>
    <scope>NUCLEOTIDE SEQUENCE</scope>
    <source>
        <strain evidence="1">CBS 122681</strain>
    </source>
</reference>
<protein>
    <recommendedName>
        <fullName evidence="3">Cupin 2 conserved barrel domain-containing protein</fullName>
    </recommendedName>
</protein>
<accession>A0A6A6TAX9</accession>
<name>A0A6A6TAX9_9PLEO</name>